<feature type="region of interest" description="Disordered" evidence="2">
    <location>
        <begin position="53"/>
        <end position="74"/>
    </location>
</feature>
<evidence type="ECO:0000313" key="6">
    <source>
        <dbReference type="Proteomes" id="UP000637628"/>
    </source>
</evidence>
<feature type="transmembrane region" description="Helical" evidence="3">
    <location>
        <begin position="23"/>
        <end position="40"/>
    </location>
</feature>
<keyword evidence="1" id="KW-0732">Signal</keyword>
<evidence type="ECO:0000259" key="4">
    <source>
        <dbReference type="PROSITE" id="PS51175"/>
    </source>
</evidence>
<dbReference type="EMBL" id="BOML01000031">
    <property type="protein sequence ID" value="GIE02277.1"/>
    <property type="molecule type" value="Genomic_DNA"/>
</dbReference>
<evidence type="ECO:0000313" key="5">
    <source>
        <dbReference type="EMBL" id="GIE02277.1"/>
    </source>
</evidence>
<evidence type="ECO:0000256" key="3">
    <source>
        <dbReference type="SAM" id="Phobius"/>
    </source>
</evidence>
<dbReference type="InterPro" id="IPR008979">
    <property type="entry name" value="Galactose-bd-like_sf"/>
</dbReference>
<keyword evidence="3" id="KW-0812">Transmembrane</keyword>
<dbReference type="Proteomes" id="UP000637628">
    <property type="component" value="Unassembled WGS sequence"/>
</dbReference>
<sequence length="208" mass="22328">MVAPPPAAPSVYRTRAYRTRQRLLFALAGLGLVLLGYLIGRWQDTPAPAAANALPSAVPSSGPVSPVPTTSEAPTPTVYQTLQAESASAAEGIEPQDTEDEGGGKNVGWIAGGDALRFDNIEFGEVPATKLDVRVASDAEDGRMEIRLDSPTAEPVGTLRVTKTGGWQNWRTDEVSLTPVTGTHTVYFTFARDDDGEFLNINWFLFVH</sequence>
<keyword evidence="3" id="KW-0472">Membrane</keyword>
<dbReference type="InterPro" id="IPR006584">
    <property type="entry name" value="Cellulose-bd_IV"/>
</dbReference>
<proteinExistence type="predicted"/>
<feature type="domain" description="CBM6" evidence="4">
    <location>
        <begin position="80"/>
        <end position="207"/>
    </location>
</feature>
<dbReference type="Pfam" id="PF03422">
    <property type="entry name" value="CBM_6"/>
    <property type="match status" value="1"/>
</dbReference>
<dbReference type="CDD" id="cd04084">
    <property type="entry name" value="CBM6_xylanase-like"/>
    <property type="match status" value="1"/>
</dbReference>
<keyword evidence="3" id="KW-1133">Transmembrane helix</keyword>
<accession>A0ABQ3YXG8</accession>
<evidence type="ECO:0000256" key="1">
    <source>
        <dbReference type="ARBA" id="ARBA00022729"/>
    </source>
</evidence>
<dbReference type="InterPro" id="IPR005084">
    <property type="entry name" value="CBM6"/>
</dbReference>
<dbReference type="SUPFAM" id="SSF49785">
    <property type="entry name" value="Galactose-binding domain-like"/>
    <property type="match status" value="1"/>
</dbReference>
<name>A0ABQ3YXG8_9ACTN</name>
<keyword evidence="6" id="KW-1185">Reference proteome</keyword>
<dbReference type="RefSeq" id="WP_203728038.1">
    <property type="nucleotide sequence ID" value="NZ_BAAATX010000001.1"/>
</dbReference>
<gene>
    <name evidence="5" type="ORF">Adu01nite_36270</name>
</gene>
<organism evidence="5 6">
    <name type="scientific">Paractinoplanes durhamensis</name>
    <dbReference type="NCBI Taxonomy" id="113563"/>
    <lineage>
        <taxon>Bacteria</taxon>
        <taxon>Bacillati</taxon>
        <taxon>Actinomycetota</taxon>
        <taxon>Actinomycetes</taxon>
        <taxon>Micromonosporales</taxon>
        <taxon>Micromonosporaceae</taxon>
        <taxon>Paractinoplanes</taxon>
    </lineage>
</organism>
<feature type="compositionally biased region" description="Low complexity" evidence="2">
    <location>
        <begin position="53"/>
        <end position="71"/>
    </location>
</feature>
<protein>
    <recommendedName>
        <fullName evidence="4">CBM6 domain-containing protein</fullName>
    </recommendedName>
</protein>
<dbReference type="PROSITE" id="PS51175">
    <property type="entry name" value="CBM6"/>
    <property type="match status" value="1"/>
</dbReference>
<evidence type="ECO:0000256" key="2">
    <source>
        <dbReference type="SAM" id="MobiDB-lite"/>
    </source>
</evidence>
<dbReference type="Gene3D" id="2.60.120.260">
    <property type="entry name" value="Galactose-binding domain-like"/>
    <property type="match status" value="1"/>
</dbReference>
<reference evidence="5 6" key="1">
    <citation type="submission" date="2021-01" db="EMBL/GenBank/DDBJ databases">
        <title>Whole genome shotgun sequence of Actinoplanes durhamensis NBRC 14914.</title>
        <authorList>
            <person name="Komaki H."/>
            <person name="Tamura T."/>
        </authorList>
    </citation>
    <scope>NUCLEOTIDE SEQUENCE [LARGE SCALE GENOMIC DNA]</scope>
    <source>
        <strain evidence="5 6">NBRC 14914</strain>
    </source>
</reference>
<dbReference type="SMART" id="SM00606">
    <property type="entry name" value="CBD_IV"/>
    <property type="match status" value="1"/>
</dbReference>
<comment type="caution">
    <text evidence="5">The sequence shown here is derived from an EMBL/GenBank/DDBJ whole genome shotgun (WGS) entry which is preliminary data.</text>
</comment>